<comment type="caution">
    <text evidence="13">The sequence shown here is derived from an EMBL/GenBank/DDBJ whole genome shotgun (WGS) entry which is preliminary data.</text>
</comment>
<gene>
    <name evidence="13" type="ORF">BEI59_23925</name>
</gene>
<sequence length="618" mass="69242">MNKFKQVINKMLYILNRPQKILCLLVLFLTCVGSFLECIGVSVIIPLVNVIVDPQAVEKSSLLGSIPYVIKLSYSGIVAFIVGGVILVYLFKNGFFIFLSWVRIKFSCKIQREVSIRMMESYMSRGYQYFLKKDIGELNRGVNSDTVAVYTVLYAGFRLLSDLLTIFLICIFMIFSDWVLSFIVIVMACVCVLLIYFVFRKNMHKAGMQSREYTAKAGQILFEAFQGIKDILILRKQRRFVEEYEKNQVQVQIAQCKQTVGQESPAYIIEGLCVSGLMAAVAFRIVLGEQTADFVATLAAFAVGAFRILPSLGRISVALNQVVTSMPSVNSVYDNIVEAEEYEKFHPELKFSRSKSTGLVARPGRKENNDRKVVVGEYNQASNIKNIKFRELIELKSITFRYNDDSENILENLNLKIKKGQSIALIGSSGVGKSTLVDILLGLLVPREGGIFMDEHAIVDIPEIWANVVGYVPQTVFLTSGSIKENVAFGERIEEIDEKRVKDALEQAELSDFIDSLPRGVETKVGDRGVRLSGGQRQRIAIARALYHQPEIMVLDEATSALDNDTEAAIMSAINSLQGNVTLIIVAHRLTTVKNCDVIYEVKNKGLIVKDKLEIFEK</sequence>
<dbReference type="EMBL" id="MEHA01000022">
    <property type="protein sequence ID" value="ODR46799.1"/>
    <property type="molecule type" value="Genomic_DNA"/>
</dbReference>
<dbReference type="PANTHER" id="PTHR24221">
    <property type="entry name" value="ATP-BINDING CASSETTE SUB-FAMILY B"/>
    <property type="match status" value="1"/>
</dbReference>
<dbReference type="InterPro" id="IPR011527">
    <property type="entry name" value="ABC1_TM_dom"/>
</dbReference>
<dbReference type="RefSeq" id="WP_069432026.1">
    <property type="nucleotide sequence ID" value="NZ_MEHA01000022.1"/>
</dbReference>
<evidence type="ECO:0000256" key="3">
    <source>
        <dbReference type="ARBA" id="ARBA00022475"/>
    </source>
</evidence>
<evidence type="ECO:0000259" key="11">
    <source>
        <dbReference type="PROSITE" id="PS50893"/>
    </source>
</evidence>
<dbReference type="GO" id="GO:0008234">
    <property type="term" value="F:cysteine-type peptidase activity"/>
    <property type="evidence" value="ECO:0007669"/>
    <property type="project" value="UniProtKB-KW"/>
</dbReference>
<accession>A0A1E3UBW2</accession>
<keyword evidence="6" id="KW-0378">Hydrolase</keyword>
<dbReference type="GO" id="GO:0140359">
    <property type="term" value="F:ABC-type transporter activity"/>
    <property type="evidence" value="ECO:0007669"/>
    <property type="project" value="InterPro"/>
</dbReference>
<dbReference type="SUPFAM" id="SSF52540">
    <property type="entry name" value="P-loop containing nucleoside triphosphate hydrolases"/>
    <property type="match status" value="1"/>
</dbReference>
<evidence type="ECO:0000313" key="14">
    <source>
        <dbReference type="Proteomes" id="UP000094271"/>
    </source>
</evidence>
<dbReference type="InterPro" id="IPR036640">
    <property type="entry name" value="ABC1_TM_sf"/>
</dbReference>
<evidence type="ECO:0000256" key="7">
    <source>
        <dbReference type="ARBA" id="ARBA00022840"/>
    </source>
</evidence>
<dbReference type="GO" id="GO:0016887">
    <property type="term" value="F:ATP hydrolysis activity"/>
    <property type="evidence" value="ECO:0007669"/>
    <property type="project" value="InterPro"/>
</dbReference>
<dbReference type="GO" id="GO:0005524">
    <property type="term" value="F:ATP binding"/>
    <property type="evidence" value="ECO:0007669"/>
    <property type="project" value="UniProtKB-KW"/>
</dbReference>
<evidence type="ECO:0000256" key="9">
    <source>
        <dbReference type="ARBA" id="ARBA00023136"/>
    </source>
</evidence>
<name>A0A1E3UBW2_9FIRM</name>
<protein>
    <recommendedName>
        <fullName evidence="15">ABC transporter ATP-binding protein</fullName>
    </recommendedName>
</protein>
<keyword evidence="9 10" id="KW-0472">Membrane</keyword>
<keyword evidence="5" id="KW-0547">Nucleotide-binding</keyword>
<dbReference type="Pfam" id="PF00664">
    <property type="entry name" value="ABC_membrane"/>
    <property type="match status" value="1"/>
</dbReference>
<evidence type="ECO:0000256" key="6">
    <source>
        <dbReference type="ARBA" id="ARBA00022807"/>
    </source>
</evidence>
<evidence type="ECO:0000256" key="5">
    <source>
        <dbReference type="ARBA" id="ARBA00022741"/>
    </source>
</evidence>
<keyword evidence="2" id="KW-0813">Transport</keyword>
<dbReference type="SUPFAM" id="SSF90123">
    <property type="entry name" value="ABC transporter transmembrane region"/>
    <property type="match status" value="1"/>
</dbReference>
<dbReference type="PANTHER" id="PTHR24221:SF654">
    <property type="entry name" value="ATP-BINDING CASSETTE SUB-FAMILY B MEMBER 6"/>
    <property type="match status" value="1"/>
</dbReference>
<keyword evidence="6" id="KW-0645">Protease</keyword>
<feature type="transmembrane region" description="Helical" evidence="10">
    <location>
        <begin position="147"/>
        <end position="174"/>
    </location>
</feature>
<reference evidence="13 14" key="1">
    <citation type="submission" date="2016-08" db="EMBL/GenBank/DDBJ databases">
        <authorList>
            <person name="Seilhamer J.J."/>
        </authorList>
    </citation>
    <scope>NUCLEOTIDE SEQUENCE [LARGE SCALE GENOMIC DNA]</scope>
    <source>
        <strain evidence="13 14">NML150140-1</strain>
    </source>
</reference>
<evidence type="ECO:0000256" key="10">
    <source>
        <dbReference type="SAM" id="Phobius"/>
    </source>
</evidence>
<keyword evidence="7" id="KW-0067">ATP-binding</keyword>
<dbReference type="Pfam" id="PF00005">
    <property type="entry name" value="ABC_tran"/>
    <property type="match status" value="1"/>
</dbReference>
<evidence type="ECO:0000256" key="4">
    <source>
        <dbReference type="ARBA" id="ARBA00022692"/>
    </source>
</evidence>
<evidence type="ECO:0000256" key="8">
    <source>
        <dbReference type="ARBA" id="ARBA00022989"/>
    </source>
</evidence>
<dbReference type="InterPro" id="IPR003593">
    <property type="entry name" value="AAA+_ATPase"/>
</dbReference>
<dbReference type="Gene3D" id="3.40.50.300">
    <property type="entry name" value="P-loop containing nucleotide triphosphate hydrolases"/>
    <property type="match status" value="1"/>
</dbReference>
<dbReference type="SMART" id="SM00382">
    <property type="entry name" value="AAA"/>
    <property type="match status" value="1"/>
</dbReference>
<evidence type="ECO:0000259" key="12">
    <source>
        <dbReference type="PROSITE" id="PS50929"/>
    </source>
</evidence>
<keyword evidence="3" id="KW-1003">Cell membrane</keyword>
<dbReference type="FunFam" id="3.40.50.300:FF:000299">
    <property type="entry name" value="ABC transporter ATP-binding protein/permease"/>
    <property type="match status" value="1"/>
</dbReference>
<feature type="transmembrane region" description="Helical" evidence="10">
    <location>
        <begin position="267"/>
        <end position="286"/>
    </location>
</feature>
<evidence type="ECO:0000256" key="2">
    <source>
        <dbReference type="ARBA" id="ARBA00022448"/>
    </source>
</evidence>
<evidence type="ECO:0008006" key="15">
    <source>
        <dbReference type="Google" id="ProtNLM"/>
    </source>
</evidence>
<evidence type="ECO:0000256" key="1">
    <source>
        <dbReference type="ARBA" id="ARBA00004651"/>
    </source>
</evidence>
<feature type="domain" description="ABC transmembrane type-1" evidence="12">
    <location>
        <begin position="24"/>
        <end position="324"/>
    </location>
</feature>
<dbReference type="OrthoDB" id="9770415at2"/>
<dbReference type="Gene3D" id="1.20.1560.10">
    <property type="entry name" value="ABC transporter type 1, transmembrane domain"/>
    <property type="match status" value="2"/>
</dbReference>
<dbReference type="InterPro" id="IPR039421">
    <property type="entry name" value="Type_1_exporter"/>
</dbReference>
<dbReference type="GO" id="GO:0034040">
    <property type="term" value="F:ATPase-coupled lipid transmembrane transporter activity"/>
    <property type="evidence" value="ECO:0007669"/>
    <property type="project" value="TreeGrafter"/>
</dbReference>
<organism evidence="13 14">
    <name type="scientific">Eisenbergiella tayi</name>
    <dbReference type="NCBI Taxonomy" id="1432052"/>
    <lineage>
        <taxon>Bacteria</taxon>
        <taxon>Bacillati</taxon>
        <taxon>Bacillota</taxon>
        <taxon>Clostridia</taxon>
        <taxon>Lachnospirales</taxon>
        <taxon>Lachnospiraceae</taxon>
        <taxon>Eisenbergiella</taxon>
    </lineage>
</organism>
<feature type="transmembrane region" description="Helical" evidence="10">
    <location>
        <begin position="72"/>
        <end position="102"/>
    </location>
</feature>
<keyword evidence="4 10" id="KW-0812">Transmembrane</keyword>
<dbReference type="InterPro" id="IPR003439">
    <property type="entry name" value="ABC_transporter-like_ATP-bd"/>
</dbReference>
<feature type="transmembrane region" description="Helical" evidence="10">
    <location>
        <begin position="21"/>
        <end position="52"/>
    </location>
</feature>
<keyword evidence="8 10" id="KW-1133">Transmembrane helix</keyword>
<dbReference type="InterPro" id="IPR017871">
    <property type="entry name" value="ABC_transporter-like_CS"/>
</dbReference>
<feature type="transmembrane region" description="Helical" evidence="10">
    <location>
        <begin position="180"/>
        <end position="199"/>
    </location>
</feature>
<evidence type="ECO:0000313" key="13">
    <source>
        <dbReference type="EMBL" id="ODR46799.1"/>
    </source>
</evidence>
<comment type="subcellular location">
    <subcellularLocation>
        <location evidence="1">Cell membrane</location>
        <topology evidence="1">Multi-pass membrane protein</topology>
    </subcellularLocation>
</comment>
<dbReference type="GO" id="GO:0005886">
    <property type="term" value="C:plasma membrane"/>
    <property type="evidence" value="ECO:0007669"/>
    <property type="project" value="UniProtKB-SubCell"/>
</dbReference>
<dbReference type="AlphaFoldDB" id="A0A1E3UBW2"/>
<dbReference type="InterPro" id="IPR027417">
    <property type="entry name" value="P-loop_NTPase"/>
</dbReference>
<dbReference type="PROSITE" id="PS50893">
    <property type="entry name" value="ABC_TRANSPORTER_2"/>
    <property type="match status" value="1"/>
</dbReference>
<dbReference type="PROSITE" id="PS00211">
    <property type="entry name" value="ABC_TRANSPORTER_1"/>
    <property type="match status" value="1"/>
</dbReference>
<dbReference type="Proteomes" id="UP000094271">
    <property type="component" value="Unassembled WGS sequence"/>
</dbReference>
<proteinExistence type="predicted"/>
<feature type="domain" description="ABC transporter" evidence="11">
    <location>
        <begin position="393"/>
        <end position="618"/>
    </location>
</feature>
<dbReference type="PROSITE" id="PS50929">
    <property type="entry name" value="ABC_TM1F"/>
    <property type="match status" value="1"/>
</dbReference>
<keyword evidence="6" id="KW-0788">Thiol protease</keyword>